<dbReference type="Proteomes" id="UP001146351">
    <property type="component" value="Unassembled WGS sequence"/>
</dbReference>
<gene>
    <name evidence="1" type="ORF">N7492_009451</name>
</gene>
<dbReference type="AlphaFoldDB" id="A0A9W9HU00"/>
<reference evidence="1" key="1">
    <citation type="submission" date="2022-11" db="EMBL/GenBank/DDBJ databases">
        <authorList>
            <person name="Petersen C."/>
        </authorList>
    </citation>
    <scope>NUCLEOTIDE SEQUENCE</scope>
    <source>
        <strain evidence="1">IBT 21917</strain>
    </source>
</reference>
<evidence type="ECO:0000313" key="1">
    <source>
        <dbReference type="EMBL" id="KAJ5156648.1"/>
    </source>
</evidence>
<organism evidence="1 2">
    <name type="scientific">Penicillium capsulatum</name>
    <dbReference type="NCBI Taxonomy" id="69766"/>
    <lineage>
        <taxon>Eukaryota</taxon>
        <taxon>Fungi</taxon>
        <taxon>Dikarya</taxon>
        <taxon>Ascomycota</taxon>
        <taxon>Pezizomycotina</taxon>
        <taxon>Eurotiomycetes</taxon>
        <taxon>Eurotiomycetidae</taxon>
        <taxon>Eurotiales</taxon>
        <taxon>Aspergillaceae</taxon>
        <taxon>Penicillium</taxon>
    </lineage>
</organism>
<name>A0A9W9HU00_9EURO</name>
<proteinExistence type="predicted"/>
<evidence type="ECO:0000313" key="2">
    <source>
        <dbReference type="Proteomes" id="UP001146351"/>
    </source>
</evidence>
<dbReference type="OrthoDB" id="5421021at2759"/>
<keyword evidence="2" id="KW-1185">Reference proteome</keyword>
<accession>A0A9W9HU00</accession>
<comment type="caution">
    <text evidence="1">The sequence shown here is derived from an EMBL/GenBank/DDBJ whole genome shotgun (WGS) entry which is preliminary data.</text>
</comment>
<protein>
    <submittedName>
        <fullName evidence="1">Uncharacterized protein</fullName>
    </submittedName>
</protein>
<dbReference type="EMBL" id="JAPQKO010000006">
    <property type="protein sequence ID" value="KAJ5156648.1"/>
    <property type="molecule type" value="Genomic_DNA"/>
</dbReference>
<sequence length="683" mass="75109">MSGPVDPQIDIGNLSLAGLGGLSTVLGVLSADDVQPITLLQLEQLGAAFPISGPLRAEIPDHLQRCRSTRLNRLGVMIGWRKGDAASLMAHSAGGQAVALLTTCLVNIYGNDITATICYSLSKALLPNSARISSPKQLTQATEILSRKLGSVGFGTILAKQVCRIHAAYRHIAQKAPQSLLASLKQEGISDLFIKCSRALCEDKYCARFRGCASMGYIVALIVTLFSDDCIVTVENMIIHKGCRSSSITIEITTAFGDSTLQVQSREKVDTFMDIPVKRAKPSKSLGFSYRGHLASYMQLHLQEMGLLCSPDVLVAMGTCILSLTDSIYISVGECIGNQSKSTTGLFGQLLGEFPRTTIRDRCEFILGVSLPLKWGIFSDTLARLQHVLARSNGISSLPQALDAMNRRGDPTNVLLRIIDEGIASLAVRAHEGAVWHERSDHEIWSPSETMQKYGTTHVTMSPQELLYKLFSWDDANIIAKSDASTTLVPSGIVHLGNDLCSHRDVELFDGLVYHENRYHGQIFSEVDYNFWSKPELQNTNIPRVKSVHPTMEGVHSDLSLTLVEHVHGLALECSVTAAGQRQSVNLRERIDQLFGLLDAHPCEHSRKTPLEQQYIRKVCLNTVLMPDRRSEDQISIVQTAGNPTAQFLSLTKWEPAILCRKCCLNCAYEKAREKDIRKIIVA</sequence>
<reference evidence="1" key="2">
    <citation type="journal article" date="2023" name="IMA Fungus">
        <title>Comparative genomic study of the Penicillium genus elucidates a diverse pangenome and 15 lateral gene transfer events.</title>
        <authorList>
            <person name="Petersen C."/>
            <person name="Sorensen T."/>
            <person name="Nielsen M.R."/>
            <person name="Sondergaard T.E."/>
            <person name="Sorensen J.L."/>
            <person name="Fitzpatrick D.A."/>
            <person name="Frisvad J.C."/>
            <person name="Nielsen K.L."/>
        </authorList>
    </citation>
    <scope>NUCLEOTIDE SEQUENCE</scope>
    <source>
        <strain evidence="1">IBT 21917</strain>
    </source>
</reference>